<dbReference type="Gene3D" id="3.50.50.60">
    <property type="entry name" value="FAD/NAD(P)-binding domain"/>
    <property type="match status" value="2"/>
</dbReference>
<comment type="similarity">
    <text evidence="2 5">Belongs to the carotenoid/retinoid oxidoreductase family.</text>
</comment>
<dbReference type="SUPFAM" id="SSF51905">
    <property type="entry name" value="FAD/NAD(P)-binding domain"/>
    <property type="match status" value="1"/>
</dbReference>
<dbReference type="PANTHER" id="PTHR43734">
    <property type="entry name" value="PHYTOENE DESATURASE"/>
    <property type="match status" value="1"/>
</dbReference>
<keyword evidence="4 5" id="KW-0560">Oxidoreductase</keyword>
<organism evidence="8 9">
    <name type="scientific">Fulvivirga sedimenti</name>
    <dbReference type="NCBI Taxonomy" id="2879465"/>
    <lineage>
        <taxon>Bacteria</taxon>
        <taxon>Pseudomonadati</taxon>
        <taxon>Bacteroidota</taxon>
        <taxon>Cytophagia</taxon>
        <taxon>Cytophagales</taxon>
        <taxon>Fulvivirgaceae</taxon>
        <taxon>Fulvivirga</taxon>
    </lineage>
</organism>
<protein>
    <submittedName>
        <fullName evidence="8">Phytoene desaturase</fullName>
    </submittedName>
</protein>
<sequence length="491" mass="55559">MTKKSVAVIGAGFAGLAAATSLADKGHDVTVYEKNSMAGGRAREFEAEGFLFDMGPSWYWMPDVFERYFERFGKKVSDYYDLIRLDPSYRVVFGQNEHWDIPASLDEFYALFESVEPGSSVKLKKFLKEAAYKYDVGINKLVYKPGRSLRELLDPELFSGLLRLHVFSSISSYIRKHFSDPRIIQLLEFPVLFLGAMPSDTPALYSLMNYADIALGTWYPKGGMHRIVEGMKSLAEEKGVKFRFNSEVKSFQMEGNKIAAISLSDGTSGKHDYIVAGADYHHVEQHLLPKSYRKYSPEYWDSRKMAPSSLIFYLGVSKELPNLLHHNLFFDRDFGVHARLIYKEPAWPEEPLFYVCCTSKTDQSSAPEGMENVFILIPVAPGLEDTEKARDKLYTHVMDRLEQHCGTDLRKNVVYKRSYAHRDFVSDYHAFKGNAYGLANTLLQTANLKPAIFNKKVRNLYFTGQLTVPGPGVPPSLISGQVVAEEIDNAG</sequence>
<comment type="caution">
    <text evidence="8">The sequence shown here is derived from an EMBL/GenBank/DDBJ whole genome shotgun (WGS) entry which is preliminary data.</text>
</comment>
<keyword evidence="9" id="KW-1185">Reference proteome</keyword>
<dbReference type="GO" id="GO:0016491">
    <property type="term" value="F:oxidoreductase activity"/>
    <property type="evidence" value="ECO:0007669"/>
    <property type="project" value="UniProtKB-KW"/>
</dbReference>
<dbReference type="InterPro" id="IPR036188">
    <property type="entry name" value="FAD/NAD-bd_sf"/>
</dbReference>
<evidence type="ECO:0000256" key="4">
    <source>
        <dbReference type="ARBA" id="ARBA00023002"/>
    </source>
</evidence>
<feature type="domain" description="Amine oxidase" evidence="7">
    <location>
        <begin position="13"/>
        <end position="487"/>
    </location>
</feature>
<evidence type="ECO:0000313" key="8">
    <source>
        <dbReference type="EMBL" id="MCA6073660.1"/>
    </source>
</evidence>
<dbReference type="EMBL" id="JAIXNE010000001">
    <property type="protein sequence ID" value="MCA6073660.1"/>
    <property type="molecule type" value="Genomic_DNA"/>
</dbReference>
<dbReference type="RefSeq" id="WP_225696771.1">
    <property type="nucleotide sequence ID" value="NZ_JAIXNE010000001.1"/>
</dbReference>
<reference evidence="8" key="1">
    <citation type="submission" date="2021-09" db="EMBL/GenBank/DDBJ databases">
        <title>Fulvivirga sp. isolated from coastal sediment.</title>
        <authorList>
            <person name="Yu H."/>
        </authorList>
    </citation>
    <scope>NUCLEOTIDE SEQUENCE</scope>
    <source>
        <strain evidence="8">1062</strain>
    </source>
</reference>
<feature type="signal peptide" evidence="6">
    <location>
        <begin position="1"/>
        <end position="19"/>
    </location>
</feature>
<feature type="chain" id="PRO_5040739359" evidence="6">
    <location>
        <begin position="20"/>
        <end position="491"/>
    </location>
</feature>
<dbReference type="AlphaFoldDB" id="A0A9X1HMD2"/>
<keyword evidence="6" id="KW-0732">Signal</keyword>
<evidence type="ECO:0000256" key="2">
    <source>
        <dbReference type="ARBA" id="ARBA00006046"/>
    </source>
</evidence>
<comment type="pathway">
    <text evidence="1 5">Carotenoid biosynthesis.</text>
</comment>
<evidence type="ECO:0000259" key="7">
    <source>
        <dbReference type="Pfam" id="PF01593"/>
    </source>
</evidence>
<evidence type="ECO:0000313" key="9">
    <source>
        <dbReference type="Proteomes" id="UP001139409"/>
    </source>
</evidence>
<name>A0A9X1HMD2_9BACT</name>
<keyword evidence="3 5" id="KW-0125">Carotenoid biosynthesis</keyword>
<proteinExistence type="inferred from homology"/>
<evidence type="ECO:0000256" key="5">
    <source>
        <dbReference type="RuleBase" id="RU362075"/>
    </source>
</evidence>
<dbReference type="InterPro" id="IPR014105">
    <property type="entry name" value="Carotenoid/retinoid_OxRdtase"/>
</dbReference>
<dbReference type="Proteomes" id="UP001139409">
    <property type="component" value="Unassembled WGS sequence"/>
</dbReference>
<dbReference type="PANTHER" id="PTHR43734:SF1">
    <property type="entry name" value="PHYTOENE DESATURASE"/>
    <property type="match status" value="1"/>
</dbReference>
<evidence type="ECO:0000256" key="6">
    <source>
        <dbReference type="SAM" id="SignalP"/>
    </source>
</evidence>
<dbReference type="PRINTS" id="PR00419">
    <property type="entry name" value="ADXRDTASE"/>
</dbReference>
<gene>
    <name evidence="8" type="primary">crtI</name>
    <name evidence="8" type="ORF">LDX50_02220</name>
</gene>
<evidence type="ECO:0000256" key="1">
    <source>
        <dbReference type="ARBA" id="ARBA00004829"/>
    </source>
</evidence>
<dbReference type="Pfam" id="PF01593">
    <property type="entry name" value="Amino_oxidase"/>
    <property type="match status" value="1"/>
</dbReference>
<dbReference type="NCBIfam" id="TIGR02734">
    <property type="entry name" value="crtI_fam"/>
    <property type="match status" value="1"/>
</dbReference>
<dbReference type="GO" id="GO:0016117">
    <property type="term" value="P:carotenoid biosynthetic process"/>
    <property type="evidence" value="ECO:0007669"/>
    <property type="project" value="UniProtKB-KW"/>
</dbReference>
<evidence type="ECO:0000256" key="3">
    <source>
        <dbReference type="ARBA" id="ARBA00022746"/>
    </source>
</evidence>
<accession>A0A9X1HMD2</accession>
<dbReference type="InterPro" id="IPR002937">
    <property type="entry name" value="Amino_oxidase"/>
</dbReference>